<dbReference type="EMBL" id="BTRK01000003">
    <property type="protein sequence ID" value="GMR44237.1"/>
    <property type="molecule type" value="Genomic_DNA"/>
</dbReference>
<dbReference type="Proteomes" id="UP001328107">
    <property type="component" value="Unassembled WGS sequence"/>
</dbReference>
<evidence type="ECO:0000313" key="1">
    <source>
        <dbReference type="EMBL" id="GMR44237.1"/>
    </source>
</evidence>
<protein>
    <submittedName>
        <fullName evidence="1">Uncharacterized protein</fullName>
    </submittedName>
</protein>
<organism evidence="1 2">
    <name type="scientific">Pristionchus mayeri</name>
    <dbReference type="NCBI Taxonomy" id="1317129"/>
    <lineage>
        <taxon>Eukaryota</taxon>
        <taxon>Metazoa</taxon>
        <taxon>Ecdysozoa</taxon>
        <taxon>Nematoda</taxon>
        <taxon>Chromadorea</taxon>
        <taxon>Rhabditida</taxon>
        <taxon>Rhabditina</taxon>
        <taxon>Diplogasteromorpha</taxon>
        <taxon>Diplogasteroidea</taxon>
        <taxon>Neodiplogasteridae</taxon>
        <taxon>Pristionchus</taxon>
    </lineage>
</organism>
<name>A0AAN5CGZ3_9BILA</name>
<comment type="caution">
    <text evidence="1">The sequence shown here is derived from an EMBL/GenBank/DDBJ whole genome shotgun (WGS) entry which is preliminary data.</text>
</comment>
<reference evidence="2" key="1">
    <citation type="submission" date="2022-10" db="EMBL/GenBank/DDBJ databases">
        <title>Genome assembly of Pristionchus species.</title>
        <authorList>
            <person name="Yoshida K."/>
            <person name="Sommer R.J."/>
        </authorList>
    </citation>
    <scope>NUCLEOTIDE SEQUENCE [LARGE SCALE GENOMIC DNA]</scope>
    <source>
        <strain evidence="2">RS5460</strain>
    </source>
</reference>
<gene>
    <name evidence="1" type="ORF">PMAYCL1PPCAC_14432</name>
</gene>
<accession>A0AAN5CGZ3</accession>
<proteinExistence type="predicted"/>
<evidence type="ECO:0000313" key="2">
    <source>
        <dbReference type="Proteomes" id="UP001328107"/>
    </source>
</evidence>
<feature type="non-terminal residue" evidence="1">
    <location>
        <position position="1"/>
    </location>
</feature>
<keyword evidence="2" id="KW-1185">Reference proteome</keyword>
<sequence>FFLCLLLATPTLGSIKLNSNVTDCFNLISERYHGLQKDADPKVFLRCVVQLPAQIYASVMSWIREETKRGSDAEYALTDLYKTCVTRFAEDMVSGTARPMDPKCQYFIMHALDHKAGKNDI</sequence>
<dbReference type="AlphaFoldDB" id="A0AAN5CGZ3"/>